<reference evidence="1 2" key="1">
    <citation type="submission" date="2019-05" db="EMBL/GenBank/DDBJ databases">
        <title>Another draft genome of Portunus trituberculatus and its Hox gene families provides insights of decapod evolution.</title>
        <authorList>
            <person name="Jeong J.-H."/>
            <person name="Song I."/>
            <person name="Kim S."/>
            <person name="Choi T."/>
            <person name="Kim D."/>
            <person name="Ryu S."/>
            <person name="Kim W."/>
        </authorList>
    </citation>
    <scope>NUCLEOTIDE SEQUENCE [LARGE SCALE GENOMIC DNA]</scope>
    <source>
        <tissue evidence="1">Muscle</tissue>
    </source>
</reference>
<evidence type="ECO:0000313" key="1">
    <source>
        <dbReference type="EMBL" id="MPC84086.1"/>
    </source>
</evidence>
<dbReference type="AlphaFoldDB" id="A0A5B7IR48"/>
<keyword evidence="2" id="KW-1185">Reference proteome</keyword>
<evidence type="ECO:0000313" key="2">
    <source>
        <dbReference type="Proteomes" id="UP000324222"/>
    </source>
</evidence>
<protein>
    <submittedName>
        <fullName evidence="1">Uncharacterized protein</fullName>
    </submittedName>
</protein>
<accession>A0A5B7IR48</accession>
<organism evidence="1 2">
    <name type="scientific">Portunus trituberculatus</name>
    <name type="common">Swimming crab</name>
    <name type="synonym">Neptunus trituberculatus</name>
    <dbReference type="NCBI Taxonomy" id="210409"/>
    <lineage>
        <taxon>Eukaryota</taxon>
        <taxon>Metazoa</taxon>
        <taxon>Ecdysozoa</taxon>
        <taxon>Arthropoda</taxon>
        <taxon>Crustacea</taxon>
        <taxon>Multicrustacea</taxon>
        <taxon>Malacostraca</taxon>
        <taxon>Eumalacostraca</taxon>
        <taxon>Eucarida</taxon>
        <taxon>Decapoda</taxon>
        <taxon>Pleocyemata</taxon>
        <taxon>Brachyura</taxon>
        <taxon>Eubrachyura</taxon>
        <taxon>Portunoidea</taxon>
        <taxon>Portunidae</taxon>
        <taxon>Portuninae</taxon>
        <taxon>Portunus</taxon>
    </lineage>
</organism>
<comment type="caution">
    <text evidence="1">The sequence shown here is derived from an EMBL/GenBank/DDBJ whole genome shotgun (WGS) entry which is preliminary data.</text>
</comment>
<sequence>MVVAQIKMRYEDPFDVDAFINSLLFLKKYPGKNVSNVPSLVVTDLSL</sequence>
<dbReference type="EMBL" id="VSRR010064375">
    <property type="protein sequence ID" value="MPC84086.1"/>
    <property type="molecule type" value="Genomic_DNA"/>
</dbReference>
<proteinExistence type="predicted"/>
<name>A0A5B7IR48_PORTR</name>
<dbReference type="Proteomes" id="UP000324222">
    <property type="component" value="Unassembled WGS sequence"/>
</dbReference>
<gene>
    <name evidence="1" type="ORF">E2C01_078813</name>
</gene>